<dbReference type="PANTHER" id="PTHR23232">
    <property type="entry name" value="KRAB DOMAIN C2H2 ZINC FINGER"/>
    <property type="match status" value="1"/>
</dbReference>
<dbReference type="SMART" id="SM00349">
    <property type="entry name" value="KRAB"/>
    <property type="match status" value="1"/>
</dbReference>
<dbReference type="SUPFAM" id="SSF109640">
    <property type="entry name" value="KRAB domain (Kruppel-associated box)"/>
    <property type="match status" value="1"/>
</dbReference>
<comment type="caution">
    <text evidence="2">The sequence shown here is derived from an EMBL/GenBank/DDBJ whole genome shotgun (WGS) entry which is preliminary data.</text>
</comment>
<protein>
    <submittedName>
        <fullName evidence="2">ZN783 protein</fullName>
    </submittedName>
</protein>
<feature type="non-terminal residue" evidence="2">
    <location>
        <position position="73"/>
    </location>
</feature>
<dbReference type="EMBL" id="VZSX01000368">
    <property type="protein sequence ID" value="NXA43953.1"/>
    <property type="molecule type" value="Genomic_DNA"/>
</dbReference>
<dbReference type="Pfam" id="PF01352">
    <property type="entry name" value="KRAB"/>
    <property type="match status" value="1"/>
</dbReference>
<dbReference type="PROSITE" id="PS50805">
    <property type="entry name" value="KRAB"/>
    <property type="match status" value="1"/>
</dbReference>
<dbReference type="PANTHER" id="PTHR23232:SF118">
    <property type="entry name" value="ZINC FINGER PROTEIN 746"/>
    <property type="match status" value="1"/>
</dbReference>
<name>A0A7K7VR93_EUDEL</name>
<accession>A0A7K7VR93</accession>
<feature type="domain" description="KRAB" evidence="1">
    <location>
        <begin position="6"/>
        <end position="73"/>
    </location>
</feature>
<keyword evidence="3" id="KW-1185">Reference proteome</keyword>
<reference evidence="2 3" key="1">
    <citation type="submission" date="2019-09" db="EMBL/GenBank/DDBJ databases">
        <title>Bird 10,000 Genomes (B10K) Project - Family phase.</title>
        <authorList>
            <person name="Zhang G."/>
        </authorList>
    </citation>
    <scope>NUCLEOTIDE SEQUENCE [LARGE SCALE GENOMIC DNA]</scope>
    <source>
        <strain evidence="2">B10K-LSUMZ-16893</strain>
    </source>
</reference>
<gene>
    <name evidence="2" type="primary">Znf783</name>
    <name evidence="2" type="ORF">EUDELE_R15005</name>
</gene>
<dbReference type="OrthoDB" id="9892686at2759"/>
<proteinExistence type="predicted"/>
<dbReference type="InterPro" id="IPR050169">
    <property type="entry name" value="Krueppel_C2H2_ZnF"/>
</dbReference>
<evidence type="ECO:0000259" key="1">
    <source>
        <dbReference type="PROSITE" id="PS50805"/>
    </source>
</evidence>
<organism evidence="2 3">
    <name type="scientific">Eudromia elegans</name>
    <name type="common">Elegant crested-tinamou</name>
    <dbReference type="NCBI Taxonomy" id="8805"/>
    <lineage>
        <taxon>Eukaryota</taxon>
        <taxon>Metazoa</taxon>
        <taxon>Chordata</taxon>
        <taxon>Craniata</taxon>
        <taxon>Vertebrata</taxon>
        <taxon>Euteleostomi</taxon>
        <taxon>Archelosauria</taxon>
        <taxon>Archosauria</taxon>
        <taxon>Dinosauria</taxon>
        <taxon>Saurischia</taxon>
        <taxon>Theropoda</taxon>
        <taxon>Coelurosauria</taxon>
        <taxon>Aves</taxon>
        <taxon>Palaeognathae</taxon>
        <taxon>Tinamiformes</taxon>
        <taxon>Tinamidae</taxon>
        <taxon>Eudromia</taxon>
    </lineage>
</organism>
<dbReference type="AlphaFoldDB" id="A0A7K7VR93"/>
<dbReference type="Proteomes" id="UP000533954">
    <property type="component" value="Unassembled WGS sequence"/>
</dbReference>
<dbReference type="InterPro" id="IPR001909">
    <property type="entry name" value="KRAB"/>
</dbReference>
<dbReference type="Gene3D" id="6.10.140.140">
    <property type="match status" value="1"/>
</dbReference>
<dbReference type="InterPro" id="IPR036051">
    <property type="entry name" value="KRAB_dom_sf"/>
</dbReference>
<sequence length="73" mass="8543">WLQVPVTFDDVSVYFNEQEWERLDGWQKDLYRAVMRGNYETLVSLGKARAPDPERGRAAPRAVPLLWHRDQAA</sequence>
<dbReference type="CDD" id="cd07765">
    <property type="entry name" value="KRAB_A-box"/>
    <property type="match status" value="1"/>
</dbReference>
<evidence type="ECO:0000313" key="2">
    <source>
        <dbReference type="EMBL" id="NXA43953.1"/>
    </source>
</evidence>
<dbReference type="GO" id="GO:0006355">
    <property type="term" value="P:regulation of DNA-templated transcription"/>
    <property type="evidence" value="ECO:0007669"/>
    <property type="project" value="InterPro"/>
</dbReference>
<evidence type="ECO:0000313" key="3">
    <source>
        <dbReference type="Proteomes" id="UP000533954"/>
    </source>
</evidence>
<feature type="non-terminal residue" evidence="2">
    <location>
        <position position="1"/>
    </location>
</feature>